<evidence type="ECO:0000313" key="2">
    <source>
        <dbReference type="Proteomes" id="UP000218934"/>
    </source>
</evidence>
<dbReference type="EMBL" id="NWUF01000020">
    <property type="protein sequence ID" value="PCE40978.1"/>
    <property type="molecule type" value="Genomic_DNA"/>
</dbReference>
<reference evidence="1 2" key="1">
    <citation type="submission" date="2017-09" db="EMBL/GenBank/DDBJ databases">
        <title>The Catabolism of 3,6-Dichlorosalicylic acid is Initiated by the Cytochrome P450 Monooxygenase DsmABC in Rhizorhabdus dicambivorans Ndbn-20.</title>
        <authorList>
            <person name="Na L."/>
        </authorList>
    </citation>
    <scope>NUCLEOTIDE SEQUENCE [LARGE SCALE GENOMIC DNA]</scope>
    <source>
        <strain evidence="1 2">Ndbn-20m</strain>
    </source>
</reference>
<evidence type="ECO:0000313" key="1">
    <source>
        <dbReference type="EMBL" id="PCE40978.1"/>
    </source>
</evidence>
<sequence>MASKPPDYNYVAYIDESGDPGLTKVKPRTPGGSSEWLVISAAVIPAECEPEVQTWVAEMMKAMNSHQLRDLHFQKLRPDKKSLLCSYLAQRRVKLFTLISNKQNMEGYHNPRAAKVPSNNWFYCWLTRVLLERVTGFVLAASIKRYNEPRLLKLEYSERGGLSYSQMHAYYEWLKIKGAGGAVPQFLPWGDLAWPVLHQDLMYVYNHKERDGLKLPDIAASAFFKAVDVHDTGACDASFAKLLAPAIARSPDSNMACGYGVKLMPNWKTLDRFAVPEEQRAILRFYGYPGKQWWQKVVDPGPV</sequence>
<gene>
    <name evidence="1" type="ORF">COO09_17420</name>
</gene>
<dbReference type="Pfam" id="PF12686">
    <property type="entry name" value="DUF3800"/>
    <property type="match status" value="1"/>
</dbReference>
<dbReference type="Proteomes" id="UP000218934">
    <property type="component" value="Unassembled WGS sequence"/>
</dbReference>
<comment type="caution">
    <text evidence="1">The sequence shown here is derived from an EMBL/GenBank/DDBJ whole genome shotgun (WGS) entry which is preliminary data.</text>
</comment>
<dbReference type="AlphaFoldDB" id="A0A2A4FU56"/>
<proteinExistence type="predicted"/>
<name>A0A2A4FU56_9SPHN</name>
<organism evidence="1 2">
    <name type="scientific">Rhizorhabdus dicambivorans</name>
    <dbReference type="NCBI Taxonomy" id="1850238"/>
    <lineage>
        <taxon>Bacteria</taxon>
        <taxon>Pseudomonadati</taxon>
        <taxon>Pseudomonadota</taxon>
        <taxon>Alphaproteobacteria</taxon>
        <taxon>Sphingomonadales</taxon>
        <taxon>Sphingomonadaceae</taxon>
        <taxon>Rhizorhabdus</taxon>
    </lineage>
</organism>
<dbReference type="InterPro" id="IPR024524">
    <property type="entry name" value="DUF3800"/>
</dbReference>
<dbReference type="OrthoDB" id="9792394at2"/>
<dbReference type="KEGG" id="rdi:CMV14_15510"/>
<protein>
    <submittedName>
        <fullName evidence="1">DUF3800 domain-containing protein</fullName>
    </submittedName>
</protein>
<accession>A0A2A4FU56</accession>
<keyword evidence="2" id="KW-1185">Reference proteome</keyword>
<dbReference type="RefSeq" id="WP_066969446.1">
    <property type="nucleotide sequence ID" value="NZ_CP023449.1"/>
</dbReference>